<reference evidence="1" key="1">
    <citation type="submission" date="2022-06" db="EMBL/GenBank/DDBJ databases">
        <authorList>
            <person name="Berger JAMES D."/>
            <person name="Berger JAMES D."/>
        </authorList>
    </citation>
    <scope>NUCLEOTIDE SEQUENCE [LARGE SCALE GENOMIC DNA]</scope>
</reference>
<protein>
    <recommendedName>
        <fullName evidence="3">GIY-YIG domain-containing protein</fullName>
    </recommendedName>
</protein>
<sequence>MGIHHDSNITTVPKKTLFMNLEFKGDIAAEILRNRLSKSLKKTFPTATLRITFSFRQLIQSNVKEKIPLLATSTCIYQFTSSCGTKYIGRTQRQVHKRVLEHCPAWLARGEKKNSNSSILEHLVISGHRAPPHECFTVVHRVPQYRTKGLRMRHLYIAEVLAIRDLKSDLCIQKRYIHSLALPWSE</sequence>
<keyword evidence="1" id="KW-1185">Reference proteome</keyword>
<evidence type="ECO:0000313" key="2">
    <source>
        <dbReference type="WBParaSite" id="TREG1_113870.1"/>
    </source>
</evidence>
<proteinExistence type="predicted"/>
<evidence type="ECO:0008006" key="3">
    <source>
        <dbReference type="Google" id="ProtNLM"/>
    </source>
</evidence>
<dbReference type="WBParaSite" id="TREG1_113870.1">
    <property type="protein sequence ID" value="TREG1_113870.1"/>
    <property type="gene ID" value="TREG1_113870"/>
</dbReference>
<reference evidence="2" key="2">
    <citation type="submission" date="2023-11" db="UniProtKB">
        <authorList>
            <consortium name="WormBaseParasite"/>
        </authorList>
    </citation>
    <scope>IDENTIFICATION</scope>
</reference>
<accession>A0AA85IV02</accession>
<organism evidence="1 2">
    <name type="scientific">Trichobilharzia regenti</name>
    <name type="common">Nasal bird schistosome</name>
    <dbReference type="NCBI Taxonomy" id="157069"/>
    <lineage>
        <taxon>Eukaryota</taxon>
        <taxon>Metazoa</taxon>
        <taxon>Spiralia</taxon>
        <taxon>Lophotrochozoa</taxon>
        <taxon>Platyhelminthes</taxon>
        <taxon>Trematoda</taxon>
        <taxon>Digenea</taxon>
        <taxon>Strigeidida</taxon>
        <taxon>Schistosomatoidea</taxon>
        <taxon>Schistosomatidae</taxon>
        <taxon>Trichobilharzia</taxon>
    </lineage>
</organism>
<dbReference type="Proteomes" id="UP000050795">
    <property type="component" value="Unassembled WGS sequence"/>
</dbReference>
<evidence type="ECO:0000313" key="1">
    <source>
        <dbReference type="Proteomes" id="UP000050795"/>
    </source>
</evidence>
<dbReference type="AlphaFoldDB" id="A0AA85IV02"/>
<name>A0AA85IV02_TRIRE</name>